<evidence type="ECO:0000259" key="4">
    <source>
        <dbReference type="Pfam" id="PF00551"/>
    </source>
</evidence>
<keyword evidence="1 3" id="KW-0554">One-carbon metabolism</keyword>
<comment type="pathway">
    <text evidence="3">Purine metabolism; IMP biosynthesis via de novo pathway; formate from 10-formyl-5,6,7,8-tetrahydrofolate: step 1/1.</text>
</comment>
<feature type="domain" description="Formyl transferase N-terminal" evidence="4">
    <location>
        <begin position="96"/>
        <end position="268"/>
    </location>
</feature>
<name>A0ABW0JFK9_9BURK</name>
<accession>A0ABW0JFK9</accession>
<evidence type="ECO:0000313" key="5">
    <source>
        <dbReference type="EMBL" id="MFC5431660.1"/>
    </source>
</evidence>
<evidence type="ECO:0000256" key="1">
    <source>
        <dbReference type="ARBA" id="ARBA00022563"/>
    </source>
</evidence>
<evidence type="ECO:0000256" key="2">
    <source>
        <dbReference type="ARBA" id="ARBA00022801"/>
    </source>
</evidence>
<dbReference type="Gene3D" id="3.40.50.170">
    <property type="entry name" value="Formyl transferase, N-terminal domain"/>
    <property type="match status" value="1"/>
</dbReference>
<gene>
    <name evidence="3" type="primary">purU</name>
    <name evidence="5" type="ORF">ACFPTO_23080</name>
</gene>
<dbReference type="PANTHER" id="PTHR42706">
    <property type="entry name" value="FORMYLTETRAHYDROFOLATE DEFORMYLASE"/>
    <property type="match status" value="1"/>
</dbReference>
<dbReference type="EMBL" id="JBHSMP010000038">
    <property type="protein sequence ID" value="MFC5431660.1"/>
    <property type="molecule type" value="Genomic_DNA"/>
</dbReference>
<reference evidence="6" key="1">
    <citation type="journal article" date="2019" name="Int. J. Syst. Evol. Microbiol.">
        <title>The Global Catalogue of Microorganisms (GCM) 10K type strain sequencing project: providing services to taxonomists for standard genome sequencing and annotation.</title>
        <authorList>
            <consortium name="The Broad Institute Genomics Platform"/>
            <consortium name="The Broad Institute Genome Sequencing Center for Infectious Disease"/>
            <person name="Wu L."/>
            <person name="Ma J."/>
        </authorList>
    </citation>
    <scope>NUCLEOTIDE SEQUENCE [LARGE SCALE GENOMIC DNA]</scope>
    <source>
        <strain evidence="6">CCUG 56042</strain>
    </source>
</reference>
<dbReference type="Proteomes" id="UP001596103">
    <property type="component" value="Unassembled WGS sequence"/>
</dbReference>
<dbReference type="InterPro" id="IPR002376">
    <property type="entry name" value="Formyl_transf_N"/>
</dbReference>
<dbReference type="NCBIfam" id="NF004684">
    <property type="entry name" value="PRK06027.1"/>
    <property type="match status" value="1"/>
</dbReference>
<comment type="similarity">
    <text evidence="3">Belongs to the PurU family.</text>
</comment>
<dbReference type="EC" id="3.5.1.10" evidence="3"/>
<proteinExistence type="inferred from homology"/>
<feature type="active site" evidence="3">
    <location>
        <position position="236"/>
    </location>
</feature>
<dbReference type="Pfam" id="PF00551">
    <property type="entry name" value="Formyl_trans_N"/>
    <property type="match status" value="1"/>
</dbReference>
<evidence type="ECO:0000256" key="3">
    <source>
        <dbReference type="HAMAP-Rule" id="MF_01927"/>
    </source>
</evidence>
<keyword evidence="2 3" id="KW-0378">Hydrolase</keyword>
<comment type="catalytic activity">
    <reaction evidence="3">
        <text>(6R)-10-formyltetrahydrofolate + H2O = (6S)-5,6,7,8-tetrahydrofolate + formate + H(+)</text>
        <dbReference type="Rhea" id="RHEA:19833"/>
        <dbReference type="ChEBI" id="CHEBI:15377"/>
        <dbReference type="ChEBI" id="CHEBI:15378"/>
        <dbReference type="ChEBI" id="CHEBI:15740"/>
        <dbReference type="ChEBI" id="CHEBI:57453"/>
        <dbReference type="ChEBI" id="CHEBI:195366"/>
        <dbReference type="EC" id="3.5.1.10"/>
    </reaction>
</comment>
<evidence type="ECO:0000313" key="6">
    <source>
        <dbReference type="Proteomes" id="UP001596103"/>
    </source>
</evidence>
<dbReference type="InterPro" id="IPR004810">
    <property type="entry name" value="PurU"/>
</dbReference>
<dbReference type="Gene3D" id="3.30.70.260">
    <property type="match status" value="1"/>
</dbReference>
<dbReference type="InterPro" id="IPR036477">
    <property type="entry name" value="Formyl_transf_N_sf"/>
</dbReference>
<dbReference type="HAMAP" id="MF_01927">
    <property type="entry name" value="PurU"/>
    <property type="match status" value="1"/>
</dbReference>
<dbReference type="PANTHER" id="PTHR42706:SF1">
    <property type="entry name" value="FORMYLTETRAHYDROFOLATE DEFORMYLASE 2, MITOCHONDRIAL"/>
    <property type="match status" value="1"/>
</dbReference>
<dbReference type="PRINTS" id="PR01575">
    <property type="entry name" value="FFH4HYDRLASE"/>
</dbReference>
<protein>
    <recommendedName>
        <fullName evidence="3">Formyltetrahydrofolate deformylase</fullName>
        <ecNumber evidence="3">3.5.1.10</ecNumber>
    </recommendedName>
    <alternativeName>
        <fullName evidence="3">Formyl-FH(4) hydrolase</fullName>
    </alternativeName>
</protein>
<dbReference type="SUPFAM" id="SSF53328">
    <property type="entry name" value="Formyltransferase"/>
    <property type="match status" value="1"/>
</dbReference>
<dbReference type="CDD" id="cd08648">
    <property type="entry name" value="FMT_core_Formyl-FH4-Hydrolase_C"/>
    <property type="match status" value="1"/>
</dbReference>
<keyword evidence="6" id="KW-1185">Reference proteome</keyword>
<sequence length="292" mass="32861">MSQTSTELSRFALTFAAASERGQTAAITALLEKHDAYIEEFTVFDDVLSGRFFLRTVFRLVEATDVALAALRDGYAGLRNRFREPEGQIHDLQRPMRVLLMVSRADHCLRDLLDQWRRHELEMDIVAVASNHLDLGPLVIAEGLPFHHLPITPDTKPQQEAALLELIESKGAELVVLARYMQVLSATMCERLAGRVINIHHSFLPGFKGARPYEQAHARGVKLIGATAHFATIDLDEGPIIEQVIERVDHAYSPEQLLSTGRHVECLTLGRALRYVLERRVFINGLRTVVLR</sequence>
<organism evidence="5 6">
    <name type="scientific">Paraburkholderia denitrificans</name>
    <dbReference type="NCBI Taxonomy" id="694025"/>
    <lineage>
        <taxon>Bacteria</taxon>
        <taxon>Pseudomonadati</taxon>
        <taxon>Pseudomonadota</taxon>
        <taxon>Betaproteobacteria</taxon>
        <taxon>Burkholderiales</taxon>
        <taxon>Burkholderiaceae</taxon>
        <taxon>Paraburkholderia</taxon>
    </lineage>
</organism>
<dbReference type="GO" id="GO:0008864">
    <property type="term" value="F:formyltetrahydrofolate deformylase activity"/>
    <property type="evidence" value="ECO:0007669"/>
    <property type="project" value="UniProtKB-EC"/>
</dbReference>
<comment type="function">
    <text evidence="3">Catalyzes the hydrolysis of 10-formyltetrahydrofolate (formyl-FH4) to formate and tetrahydrofolate (FH4).</text>
</comment>
<keyword evidence="3" id="KW-0658">Purine biosynthesis</keyword>
<dbReference type="InterPro" id="IPR041729">
    <property type="entry name" value="Formyl-FH4-Hydrolase_C"/>
</dbReference>
<comment type="caution">
    <text evidence="5">The sequence shown here is derived from an EMBL/GenBank/DDBJ whole genome shotgun (WGS) entry which is preliminary data.</text>
</comment>
<dbReference type="PIRSF" id="PIRSF036480">
    <property type="entry name" value="FormyFH4_hydr"/>
    <property type="match status" value="1"/>
</dbReference>
<dbReference type="RefSeq" id="WP_377715066.1">
    <property type="nucleotide sequence ID" value="NZ_JBHSMP010000038.1"/>
</dbReference>